<feature type="region of interest" description="Disordered" evidence="5">
    <location>
        <begin position="1"/>
        <end position="176"/>
    </location>
</feature>
<reference evidence="8 9" key="1">
    <citation type="submission" date="2021-03" db="EMBL/GenBank/DDBJ databases">
        <title>Actinoplanes flavus sp. nov., a novel actinomycete isolated from Coconut Palm rhizosphere soil.</title>
        <authorList>
            <person name="Luo X."/>
        </authorList>
    </citation>
    <scope>NUCLEOTIDE SEQUENCE [LARGE SCALE GENOMIC DNA]</scope>
    <source>
        <strain evidence="8 9">NEAU-H7</strain>
    </source>
</reference>
<evidence type="ECO:0000256" key="1">
    <source>
        <dbReference type="ARBA" id="ARBA00004141"/>
    </source>
</evidence>
<dbReference type="Proteomes" id="UP000679690">
    <property type="component" value="Unassembled WGS sequence"/>
</dbReference>
<sequence length="494" mass="51460">MAISPSSDPADTSESPPPSRTRVPKQRGAGTAAGAAGRPGRAAGATTRLEGPGHGTGVAGRPEGWRRASSIAGGHGTGNAKRPGSLRRAAGAGGRASRAAGAAAHADAPGQRVSAPGHLATEGRGPAEEPTPGRLSRLWRRSGESSPGRLSGLWGRAGEVGPGRLSGLRGPAGEASQGRLSRLWGRAGEASQGRLSRLWGRAGEAGSGRLSRLWGRAGEAGPGRLSGLPGPAGEAGPGRLSGLWGRAGKAAPGRLSALREFALIAALFLVYKVARLAANGHVDEAFRNARAVWDAERWLRLPGELAVQQGLLGWNLLVEAANSYYAYVHFPATAACLVWLYRYRPAHYRWTRNVLVLLTGGALGVHFLVPLAPPRMLTETGMLDLGRLFGPAVYGPPETDQISNQYAAMPSLHVGWALVVAIALIAATTSRYRGLWLLHPAITLLVVVATGNHYWLDALAAAALLAVAYTTLRGQRPAPAVPRPRAGEVLVHLP</sequence>
<protein>
    <submittedName>
        <fullName evidence="8">Phosphatase PAP2 family protein</fullName>
    </submittedName>
</protein>
<dbReference type="Pfam" id="PF14378">
    <property type="entry name" value="PAP2_3"/>
    <property type="match status" value="1"/>
</dbReference>
<evidence type="ECO:0000256" key="3">
    <source>
        <dbReference type="ARBA" id="ARBA00022989"/>
    </source>
</evidence>
<dbReference type="InterPro" id="IPR052185">
    <property type="entry name" value="IPC_Synthase-Related"/>
</dbReference>
<dbReference type="PANTHER" id="PTHR31310">
    <property type="match status" value="1"/>
</dbReference>
<evidence type="ECO:0000313" key="9">
    <source>
        <dbReference type="Proteomes" id="UP000679690"/>
    </source>
</evidence>
<keyword evidence="3 6" id="KW-1133">Transmembrane helix</keyword>
<keyword evidence="4 6" id="KW-0472">Membrane</keyword>
<keyword evidence="2 6" id="KW-0812">Transmembrane</keyword>
<dbReference type="InterPro" id="IPR026841">
    <property type="entry name" value="Aur1/Ipt1"/>
</dbReference>
<comment type="caution">
    <text evidence="8">The sequence shown here is derived from an EMBL/GenBank/DDBJ whole genome shotgun (WGS) entry which is preliminary data.</text>
</comment>
<dbReference type="EMBL" id="JAGFNS010000020">
    <property type="protein sequence ID" value="MBO3741387.1"/>
    <property type="molecule type" value="Genomic_DNA"/>
</dbReference>
<dbReference type="CDD" id="cd03386">
    <property type="entry name" value="PAP2_Aur1_like"/>
    <property type="match status" value="1"/>
</dbReference>
<keyword evidence="9" id="KW-1185">Reference proteome</keyword>
<evidence type="ECO:0000256" key="4">
    <source>
        <dbReference type="ARBA" id="ARBA00023136"/>
    </source>
</evidence>
<feature type="transmembrane region" description="Helical" evidence="6">
    <location>
        <begin position="324"/>
        <end position="341"/>
    </location>
</feature>
<evidence type="ECO:0000256" key="2">
    <source>
        <dbReference type="ARBA" id="ARBA00022692"/>
    </source>
</evidence>
<feature type="transmembrane region" description="Helical" evidence="6">
    <location>
        <begin position="434"/>
        <end position="452"/>
    </location>
</feature>
<feature type="domain" description="Inositolphosphotransferase Aur1/Ipt1" evidence="7">
    <location>
        <begin position="291"/>
        <end position="470"/>
    </location>
</feature>
<name>A0ABS3US35_9ACTN</name>
<evidence type="ECO:0000259" key="7">
    <source>
        <dbReference type="Pfam" id="PF14378"/>
    </source>
</evidence>
<evidence type="ECO:0000313" key="8">
    <source>
        <dbReference type="EMBL" id="MBO3741387.1"/>
    </source>
</evidence>
<comment type="subcellular location">
    <subcellularLocation>
        <location evidence="1">Membrane</location>
        <topology evidence="1">Multi-pass membrane protein</topology>
    </subcellularLocation>
</comment>
<feature type="compositionally biased region" description="Low complexity" evidence="5">
    <location>
        <begin position="27"/>
        <end position="48"/>
    </location>
</feature>
<accession>A0ABS3US35</accession>
<feature type="compositionally biased region" description="Low complexity" evidence="5">
    <location>
        <begin position="87"/>
        <end position="112"/>
    </location>
</feature>
<feature type="transmembrane region" description="Helical" evidence="6">
    <location>
        <begin position="406"/>
        <end position="427"/>
    </location>
</feature>
<evidence type="ECO:0000256" key="5">
    <source>
        <dbReference type="SAM" id="MobiDB-lite"/>
    </source>
</evidence>
<proteinExistence type="predicted"/>
<dbReference type="PANTHER" id="PTHR31310:SF7">
    <property type="entry name" value="PA-PHOSPHATASE RELATED-FAMILY PROTEIN DDB_G0268928"/>
    <property type="match status" value="1"/>
</dbReference>
<feature type="compositionally biased region" description="Polar residues" evidence="5">
    <location>
        <begin position="1"/>
        <end position="14"/>
    </location>
</feature>
<evidence type="ECO:0000256" key="6">
    <source>
        <dbReference type="SAM" id="Phobius"/>
    </source>
</evidence>
<organism evidence="8 9">
    <name type="scientific">Actinoplanes flavus</name>
    <dbReference type="NCBI Taxonomy" id="2820290"/>
    <lineage>
        <taxon>Bacteria</taxon>
        <taxon>Bacillati</taxon>
        <taxon>Actinomycetota</taxon>
        <taxon>Actinomycetes</taxon>
        <taxon>Micromonosporales</taxon>
        <taxon>Micromonosporaceae</taxon>
        <taxon>Actinoplanes</taxon>
    </lineage>
</organism>
<gene>
    <name evidence="8" type="ORF">J5X75_28145</name>
</gene>
<feature type="transmembrane region" description="Helical" evidence="6">
    <location>
        <begin position="353"/>
        <end position="372"/>
    </location>
</feature>